<dbReference type="Proteomes" id="UP000267027">
    <property type="component" value="Unassembled WGS sequence"/>
</dbReference>
<dbReference type="WBParaSite" id="ACOC_0000864901-mRNA-1">
    <property type="protein sequence ID" value="ACOC_0000864901-mRNA-1"/>
    <property type="gene ID" value="ACOC_0000864901"/>
</dbReference>
<protein>
    <submittedName>
        <fullName evidence="3">DUF4291 domain-containing protein</fullName>
    </submittedName>
</protein>
<name>A0A0R3PSL4_ANGCS</name>
<sequence length="84" mass="10478">MNDNRWRRTVSDWISRDVKRTARRPPTRWSDFLTKSLEERYDGRRVPGASRTHWATLARVREKWKIYWFPLESLDDQRDYRSHR</sequence>
<keyword evidence="2" id="KW-1185">Reference proteome</keyword>
<evidence type="ECO:0000313" key="1">
    <source>
        <dbReference type="EMBL" id="VDM60235.1"/>
    </source>
</evidence>
<accession>A0A0R3PSL4</accession>
<reference evidence="3" key="1">
    <citation type="submission" date="2017-02" db="UniProtKB">
        <authorList>
            <consortium name="WormBaseParasite"/>
        </authorList>
    </citation>
    <scope>IDENTIFICATION</scope>
</reference>
<dbReference type="OrthoDB" id="5796520at2759"/>
<dbReference type="AlphaFoldDB" id="A0A0R3PSL4"/>
<reference evidence="1 2" key="2">
    <citation type="submission" date="2018-11" db="EMBL/GenBank/DDBJ databases">
        <authorList>
            <consortium name="Pathogen Informatics"/>
        </authorList>
    </citation>
    <scope>NUCLEOTIDE SEQUENCE [LARGE SCALE GENOMIC DNA]</scope>
    <source>
        <strain evidence="1 2">Costa Rica</strain>
    </source>
</reference>
<proteinExistence type="predicted"/>
<dbReference type="OMA" id="NRDEWGR"/>
<organism evidence="3">
    <name type="scientific">Angiostrongylus costaricensis</name>
    <name type="common">Nematode worm</name>
    <dbReference type="NCBI Taxonomy" id="334426"/>
    <lineage>
        <taxon>Eukaryota</taxon>
        <taxon>Metazoa</taxon>
        <taxon>Ecdysozoa</taxon>
        <taxon>Nematoda</taxon>
        <taxon>Chromadorea</taxon>
        <taxon>Rhabditida</taxon>
        <taxon>Rhabditina</taxon>
        <taxon>Rhabditomorpha</taxon>
        <taxon>Strongyloidea</taxon>
        <taxon>Metastrongylidae</taxon>
        <taxon>Angiostrongylus</taxon>
    </lineage>
</organism>
<dbReference type="EMBL" id="UYYA01004183">
    <property type="protein sequence ID" value="VDM60235.1"/>
    <property type="molecule type" value="Genomic_DNA"/>
</dbReference>
<gene>
    <name evidence="1" type="ORF">ACOC_LOCUS8650</name>
</gene>
<evidence type="ECO:0000313" key="3">
    <source>
        <dbReference type="WBParaSite" id="ACOC_0000864901-mRNA-1"/>
    </source>
</evidence>
<evidence type="ECO:0000313" key="2">
    <source>
        <dbReference type="Proteomes" id="UP000267027"/>
    </source>
</evidence>